<proteinExistence type="predicted"/>
<keyword evidence="2" id="KW-0472">Membrane</keyword>
<evidence type="ECO:0000256" key="1">
    <source>
        <dbReference type="SAM" id="Coils"/>
    </source>
</evidence>
<feature type="coiled-coil region" evidence="1">
    <location>
        <begin position="655"/>
        <end position="682"/>
    </location>
</feature>
<keyword evidence="5" id="KW-1185">Reference proteome</keyword>
<evidence type="ECO:0000256" key="3">
    <source>
        <dbReference type="SAM" id="SignalP"/>
    </source>
</evidence>
<feature type="coiled-coil region" evidence="1">
    <location>
        <begin position="844"/>
        <end position="871"/>
    </location>
</feature>
<feature type="coiled-coil region" evidence="1">
    <location>
        <begin position="2130"/>
        <end position="2164"/>
    </location>
</feature>
<protein>
    <submittedName>
        <fullName evidence="4">Uncharacterized protein</fullName>
    </submittedName>
</protein>
<keyword evidence="2" id="KW-1133">Transmembrane helix</keyword>
<name>A0A449B1B6_9BACT</name>
<keyword evidence="3" id="KW-0732">Signal</keyword>
<dbReference type="KEGG" id="mcit:NCTC10181_00198"/>
<dbReference type="Proteomes" id="UP000290985">
    <property type="component" value="Chromosome"/>
</dbReference>
<evidence type="ECO:0000313" key="4">
    <source>
        <dbReference type="EMBL" id="VEU74361.1"/>
    </source>
</evidence>
<keyword evidence="2" id="KW-0812">Transmembrane</keyword>
<gene>
    <name evidence="4" type="ORF">NCTC10181_00198</name>
</gene>
<reference evidence="4 5" key="1">
    <citation type="submission" date="2019-01" db="EMBL/GenBank/DDBJ databases">
        <authorList>
            <consortium name="Pathogen Informatics"/>
        </authorList>
    </citation>
    <scope>NUCLEOTIDE SEQUENCE [LARGE SCALE GENOMIC DNA]</scope>
    <source>
        <strain evidence="4 5">NCTC10181</strain>
    </source>
</reference>
<dbReference type="OrthoDB" id="308918at2"/>
<organism evidence="4 5">
    <name type="scientific">Mycoplasmopsis citelli</name>
    <dbReference type="NCBI Taxonomy" id="171281"/>
    <lineage>
        <taxon>Bacteria</taxon>
        <taxon>Bacillati</taxon>
        <taxon>Mycoplasmatota</taxon>
        <taxon>Mycoplasmoidales</taxon>
        <taxon>Metamycoplasmataceae</taxon>
        <taxon>Mycoplasmopsis</taxon>
    </lineage>
</organism>
<evidence type="ECO:0000256" key="2">
    <source>
        <dbReference type="SAM" id="Phobius"/>
    </source>
</evidence>
<feature type="signal peptide" evidence="3">
    <location>
        <begin position="1"/>
        <end position="22"/>
    </location>
</feature>
<dbReference type="RefSeq" id="WP_129725202.1">
    <property type="nucleotide sequence ID" value="NZ_LR215036.1"/>
</dbReference>
<dbReference type="EMBL" id="LR215036">
    <property type="protein sequence ID" value="VEU74361.1"/>
    <property type="molecule type" value="Genomic_DNA"/>
</dbReference>
<keyword evidence="1" id="KW-0175">Coiled coil</keyword>
<feature type="coiled-coil region" evidence="1">
    <location>
        <begin position="1009"/>
        <end position="1038"/>
    </location>
</feature>
<feature type="coiled-coil region" evidence="1">
    <location>
        <begin position="1070"/>
        <end position="1097"/>
    </location>
</feature>
<evidence type="ECO:0000313" key="5">
    <source>
        <dbReference type="Proteomes" id="UP000290985"/>
    </source>
</evidence>
<feature type="transmembrane region" description="Helical" evidence="2">
    <location>
        <begin position="12"/>
        <end position="34"/>
    </location>
</feature>
<sequence length="2858" mass="323256">MFKIKNKKLAKALIISSATVTAAAVGLGVTLYAIHSNEDVNLSTVYGNFLQGENLFKIYSPYIETPQEQKDKITQAYQEAKNQWKDPNKKLRQKLDALDLAQEKAFNFYINHLNNLNLKDEEPSTFWNKIISNQEDRIRELDLKDALTQRKKDQSIKFFENLHNTNNSQKSEYLTNLSQEITKLVKQQNDALTPYIVLLEGTANMLDVLPFEGLKKDTTSSLSHLYSRIISTDVRLNEIQIASQDTSSEVEKLQLILNDSQNEINEINEYLKQIQPYVHNSAYNATEKQNIQKFLDSAKINLNLALTKANINQIRNSVVTFYEQISDSQKTVAEIQQVIKDLSAYVNNFNSTLSFNKDTLNLLILQVASINDKQKLISAKNNLFSDFYSLKFANSLIEELTTKTNEALENRIISKTKATLINSQLQSIVNRNLPVKQLVDQLFAFYSTQIKELEDLSYLNSELQLIQSQITEVKNFKFTSEDIQNQLNELNNQVIKTYSTNISTAYLKTVKNKLNETFRNILKSNLKELIPLLEHEVKILKTLNTQNNKTIIEEANKLNEQSLPITEDFNPIPSVEIIKQIKIYETKLQNLINANKQTHAEVFSSFTDDYLKVVFSNNDDTYVPTKNEQKRIDLYNKYKQNLDQIRNKVNSGSGDDKLEAEILDLDQKLKNLTNTANDFRKLSLLDKEALATLDEKKASPNANVFKPYINALEQAHAQLQGLFENPNATTKQIIAAQNKLEKAIKDLNEADLKILLSQKIAQLKTSIDTNYQSDLSSQGAKNLLKNYNLLLADSSNNLTPQEQRDAILKANQLINTTPFLYELEINKKRLLTIIGEHTSAPYTANKTNQTITTAQREIKSADELVARLNDLKNIPNEQSFENKKDELFKRGNEILLAYEQDKIEKINNHIQATKKTQANPANNNYVTTLGAVNNYALVQKSQLNYPKALLAAEKMDLLKNLADLSSQLLDLYTLYNQGATKVLSDYIETLLGNNDLSVSDEKDQISLKIETLSKAKEVIEAKKEFLEVEQKLNSILEENKDWKIYASLKRDISLVEQESNSLIYNNELSVAQIEIQKAQFEAKIKQYKTTKKDLLDAFNQAITKADAKETFLNNNATKLQSTNAGYSFETYFSAVKNEYNKAKGANQKNIVDTNDINNFAIKLEIGYQKDLALNKLSDLQTIASSNTFGSSDLHTKIKKSFELFKNSTTNNLISNSLTLDGVNEINKKIVAFDKLFNLQKRIADYVTKNITQSNQQSTSIETLKADAEISLVVSSDSSNEIQEKHTSLYKTYLKEVEIQEIRENILATLENNDLTAGSYGIVKLLSNALGATYDTDIETKLNTFVNKVKTEATTITSKETLVTLLNKVNIIKDEVPSLAQLAISVNEAKSTLGSLQNSSSSLVNTYSQKLNEFITQAKENYFKDKPNNEENNIAFYTQLSDKITFTKEKSSNSDQLATKLFEIKTLINNSTFNLQSLNGTSGLDKLSKINAYLDSFEQAANNNQYNQEAINQIEILTQKANLFKNIIQTDQDVLTFTNTLLANNSSSSAHDLNDALSLVWDSIPQNETYSNSSLGKDTQNEYLVNDLFNLNPQSGKSVNQYQTLTNKIIQEINLKLSSIEAKSNYRNETNEKIILLKRTSFTPLVHDKLKNDLTAFLDTLENQNNTQNTLTISPNENGELNTIRNKVNIIQSNIDNLKTLAQKAYELNAYNNIIISNEPLVIDAKNQAKELINQANGYYNDAAKMALTDDNSINNLIEKLTNMHFKLNLLNKYDAVKTKFDNDFTLTTDEKTVIQNKLNQFTNSYNTANANLQSLFNTYFRDVKDIQPGEGQGAKNSLIDYVLNNAINLQRQYNQALGFIALQDSNLDSAAVQTIFNQINSAISGASGVLATLTNNDNNEETKIQLLNTIKANINQLINAKKDQLTQQKNANDQIKRFFDTTSASINPNSSQSTYVDNFVTKGINDLDTAIQSKDSLSYSKVNVYLSNAKEVANLQIFALYSKTVNILENIQSTVLDYVNDFAPSKTIVRAASHLDNSLYQNIVTLKDSIDTALQLDFSNVNDYEQKISSLVNIINGNYRDILNNFSNSLKAKFAEKFEAQQGNSQGGFYVKLISQFDALKVNINGKSYNLFKDNNIEELENQYDTFKNQYESVNNIYQTLQNKNDSGSLANFAILVDKLNHSFLELEQAIKDTVSQTLSKNPLETVFADLYSNIKYQTNSSDTDDIKNSFKSFKQSIESMSNNIRADNNFDFSTLNKNNDLNLNLANLVKKINEYNNWIKQESNKVLLLKQLEDDPNKTNPLQPIESGLDTTFDKKYKVIIAKNEITRKKFVNTINSLVTANATANTSQMLEIDNNDQFLDMFEQFAYTDKDIKDTSDLKSIFSPLKLKVYLKKYSPNGWFNLVTQTQDEVDRQSLKAKIVYSYESNNTNIGELKIEKEVVITFKTLDTIAIPNETSSIFINNNQAGINAKVEVIDVDDAGWNIPQVANANASNATQVKNDVITKVYNKMKAAIFDLNTQNSNFSSSIITPNNTYLTNLNSSTNPSLQNVRYSTETSSNNTTTNRLSAYLDKNNRNIQRKYGFDFENQLAIPITYNVSLTSNKDFEILNIIPKDNDKGFAFLQLNGGFITGLPGYGGNSGSGQPGTYEEIFVHRQAGHANIYNDAHFWYKTPPNRLPTGLNLNLYNFNIDYDVVTRKVYFYNSWTENTLFVFNKGSLKQNLDNYKTNSSLKNSDQMLLTEFSGHFGRNVVNYQPKPIELAEAFSIFASFDSKIFRPNISPNNWLPTTKDDAFGGFPVFPINGGQSTVYRTNPTNPNSAILRPLPPKDWQSSGNQLNKATARNSLTSALVNEFWFKIR</sequence>
<feature type="chain" id="PRO_5019091190" evidence="3">
    <location>
        <begin position="23"/>
        <end position="2858"/>
    </location>
</feature>
<accession>A0A449B1B6</accession>